<reference evidence="3 4" key="1">
    <citation type="submission" date="2018-04" db="EMBL/GenBank/DDBJ databases">
        <title>The genome of golden apple snail Pomacea canaliculata provides insight into stress tolerance and invasive adaptation.</title>
        <authorList>
            <person name="Liu C."/>
            <person name="Liu B."/>
            <person name="Ren Y."/>
            <person name="Zhang Y."/>
            <person name="Wang H."/>
            <person name="Li S."/>
            <person name="Jiang F."/>
            <person name="Yin L."/>
            <person name="Zhang G."/>
            <person name="Qian W."/>
            <person name="Fan W."/>
        </authorList>
    </citation>
    <scope>NUCLEOTIDE SEQUENCE [LARGE SCALE GENOMIC DNA]</scope>
    <source>
        <strain evidence="3">SZHN2017</strain>
        <tissue evidence="3">Muscle</tissue>
    </source>
</reference>
<keyword evidence="2" id="KW-0732">Signal</keyword>
<comment type="caution">
    <text evidence="3">The sequence shown here is derived from an EMBL/GenBank/DDBJ whole genome shotgun (WGS) entry which is preliminary data.</text>
</comment>
<feature type="signal peptide" evidence="2">
    <location>
        <begin position="1"/>
        <end position="19"/>
    </location>
</feature>
<dbReference type="AlphaFoldDB" id="A0A2T7PH99"/>
<name>A0A2T7PH99_POMCA</name>
<evidence type="ECO:0000313" key="4">
    <source>
        <dbReference type="Proteomes" id="UP000245119"/>
    </source>
</evidence>
<accession>A0A2T7PH99</accession>
<organism evidence="3 4">
    <name type="scientific">Pomacea canaliculata</name>
    <name type="common">Golden apple snail</name>
    <dbReference type="NCBI Taxonomy" id="400727"/>
    <lineage>
        <taxon>Eukaryota</taxon>
        <taxon>Metazoa</taxon>
        <taxon>Spiralia</taxon>
        <taxon>Lophotrochozoa</taxon>
        <taxon>Mollusca</taxon>
        <taxon>Gastropoda</taxon>
        <taxon>Caenogastropoda</taxon>
        <taxon>Architaenioglossa</taxon>
        <taxon>Ampullarioidea</taxon>
        <taxon>Ampullariidae</taxon>
        <taxon>Pomacea</taxon>
    </lineage>
</organism>
<dbReference type="Proteomes" id="UP000245119">
    <property type="component" value="Linkage Group LG4"/>
</dbReference>
<evidence type="ECO:0008006" key="5">
    <source>
        <dbReference type="Google" id="ProtNLM"/>
    </source>
</evidence>
<keyword evidence="1" id="KW-0175">Coiled coil</keyword>
<proteinExistence type="predicted"/>
<feature type="coiled-coil region" evidence="1">
    <location>
        <begin position="76"/>
        <end position="103"/>
    </location>
</feature>
<gene>
    <name evidence="3" type="ORF">C0Q70_08240</name>
</gene>
<dbReference type="EMBL" id="PZQS01000004">
    <property type="protein sequence ID" value="PVD32794.1"/>
    <property type="molecule type" value="Genomic_DNA"/>
</dbReference>
<protein>
    <recommendedName>
        <fullName evidence="5">Corticotropin-releasing factor domain-containing protein</fullName>
    </recommendedName>
</protein>
<evidence type="ECO:0000256" key="1">
    <source>
        <dbReference type="SAM" id="Coils"/>
    </source>
</evidence>
<evidence type="ECO:0000313" key="3">
    <source>
        <dbReference type="EMBL" id="PVD32794.1"/>
    </source>
</evidence>
<evidence type="ECO:0000256" key="2">
    <source>
        <dbReference type="SAM" id="SignalP"/>
    </source>
</evidence>
<sequence>MTATVCVLLTSCFFLLTFSTTLITSQTWNLPFGSSSSLRTMFRNPNMLSSSLGDPPSRGQMVIPVTRGVVGVRNQLSPMQQEIRQRQQQLAQLQQQNTQQSLR</sequence>
<keyword evidence="4" id="KW-1185">Reference proteome</keyword>
<feature type="chain" id="PRO_5015440365" description="Corticotropin-releasing factor domain-containing protein" evidence="2">
    <location>
        <begin position="20"/>
        <end position="103"/>
    </location>
</feature>